<proteinExistence type="predicted"/>
<evidence type="ECO:0000313" key="5">
    <source>
        <dbReference type="Proteomes" id="UP000595198"/>
    </source>
</evidence>
<evidence type="ECO:0000313" key="2">
    <source>
        <dbReference type="EMBL" id="QPR31570.1"/>
    </source>
</evidence>
<organism evidence="2 4">
    <name type="scientific">Corynebacterium amycolatum</name>
    <dbReference type="NCBI Taxonomy" id="43765"/>
    <lineage>
        <taxon>Bacteria</taxon>
        <taxon>Bacillati</taxon>
        <taxon>Actinomycetota</taxon>
        <taxon>Actinomycetes</taxon>
        <taxon>Mycobacteriales</taxon>
        <taxon>Corynebacteriaceae</taxon>
        <taxon>Corynebacterium</taxon>
    </lineage>
</organism>
<accession>A0AB37GC45</accession>
<gene>
    <name evidence="2" type="ORF">I6G95_03795</name>
    <name evidence="3" type="ORF">I6H48_04375</name>
</gene>
<dbReference type="Proteomes" id="UP000594774">
    <property type="component" value="Chromosome"/>
</dbReference>
<dbReference type="EMBL" id="CP066023">
    <property type="protein sequence ID" value="QQB83450.1"/>
    <property type="molecule type" value="Genomic_DNA"/>
</dbReference>
<feature type="domain" description="4Fe-4S Wbl-type" evidence="1">
    <location>
        <begin position="13"/>
        <end position="39"/>
    </location>
</feature>
<dbReference type="Proteomes" id="UP000595198">
    <property type="component" value="Chromosome"/>
</dbReference>
<reference evidence="4 5" key="1">
    <citation type="submission" date="2020-12" db="EMBL/GenBank/DDBJ databases">
        <title>FDA dAtabase for Regulatory Grade micrObial Sequences (FDA-ARGOS): Supporting development and validation of Infectious Disease Dx tests.</title>
        <authorList>
            <person name="Sproer C."/>
            <person name="Gronow S."/>
            <person name="Severitt S."/>
            <person name="Schroder I."/>
            <person name="Tallon L."/>
            <person name="Sadzewicz L."/>
            <person name="Zhao X."/>
            <person name="Boylan J."/>
            <person name="Ott S."/>
            <person name="Bowen H."/>
            <person name="Vavikolanu K."/>
            <person name="Mehta A."/>
            <person name="Aluvathingal J."/>
            <person name="Nadendla S."/>
            <person name="Lowell S."/>
            <person name="Myers T."/>
            <person name="Yan Y."/>
            <person name="Sichtig H."/>
        </authorList>
    </citation>
    <scope>NUCLEOTIDE SEQUENCE [LARGE SCALE GENOMIC DNA]</scope>
    <source>
        <strain evidence="2 4">FDAARGOS_938</strain>
        <strain evidence="3 5">FDAARGOS_991</strain>
    </source>
</reference>
<dbReference type="Pfam" id="PF02467">
    <property type="entry name" value="Whib"/>
    <property type="match status" value="1"/>
</dbReference>
<name>A0AB37GC45_CORAY</name>
<keyword evidence="5" id="KW-1185">Reference proteome</keyword>
<dbReference type="InterPro" id="IPR034768">
    <property type="entry name" value="4FE4S_WBL"/>
</dbReference>
<sequence length="49" mass="5730">MFDSDVNGESKEQREARHHQARNLCRRCEVFMQCTATATTALSKEKHYD</sequence>
<dbReference type="AlphaFoldDB" id="A0AB37GC45"/>
<evidence type="ECO:0000259" key="1">
    <source>
        <dbReference type="Pfam" id="PF02467"/>
    </source>
</evidence>
<evidence type="ECO:0000313" key="4">
    <source>
        <dbReference type="Proteomes" id="UP000594774"/>
    </source>
</evidence>
<evidence type="ECO:0000313" key="3">
    <source>
        <dbReference type="EMBL" id="QQB83450.1"/>
    </source>
</evidence>
<protein>
    <submittedName>
        <fullName evidence="2">WhiB family transcriptional regulator</fullName>
    </submittedName>
</protein>
<dbReference type="EMBL" id="CP065628">
    <property type="protein sequence ID" value="QPR31570.1"/>
    <property type="molecule type" value="Genomic_DNA"/>
</dbReference>